<organism evidence="1 2">
    <name type="scientific">Pseudomonas urmiensis</name>
    <dbReference type="NCBI Taxonomy" id="2745493"/>
    <lineage>
        <taxon>Bacteria</taxon>
        <taxon>Pseudomonadati</taxon>
        <taxon>Pseudomonadota</taxon>
        <taxon>Gammaproteobacteria</taxon>
        <taxon>Pseudomonadales</taxon>
        <taxon>Pseudomonadaceae</taxon>
        <taxon>Pseudomonas</taxon>
    </lineage>
</organism>
<dbReference type="EMBL" id="JAHWXS010000009">
    <property type="protein sequence ID" value="MFK5733882.1"/>
    <property type="molecule type" value="Genomic_DNA"/>
</dbReference>
<proteinExistence type="predicted"/>
<dbReference type="RefSeq" id="WP_405129387.1">
    <property type="nucleotide sequence ID" value="NZ_JAHWXS010000009.1"/>
</dbReference>
<reference evidence="1 2" key="1">
    <citation type="journal article" date="2012" name="Plant Soil">
        <title>Screening of plant growth-promoting traits in arsenic-resistant bacteria isolated from the rhizosphere of soybean plants from Argentinean agricultural soil.</title>
        <authorList>
            <person name="Wevar Oller A.L."/>
            <person name="Talano M.A."/>
            <person name="Agostini E."/>
        </authorList>
    </citation>
    <scope>NUCLEOTIDE SEQUENCE [LARGE SCALE GENOMIC DNA]</scope>
    <source>
        <strain evidence="1 2">AW4</strain>
    </source>
</reference>
<name>A0ABW8NV98_9PSED</name>
<evidence type="ECO:0000313" key="2">
    <source>
        <dbReference type="Proteomes" id="UP001621534"/>
    </source>
</evidence>
<protein>
    <submittedName>
        <fullName evidence="1">Uncharacterized protein</fullName>
    </submittedName>
</protein>
<accession>A0ABW8NV98</accession>
<evidence type="ECO:0000313" key="1">
    <source>
        <dbReference type="EMBL" id="MFK5733882.1"/>
    </source>
</evidence>
<keyword evidence="2" id="KW-1185">Reference proteome</keyword>
<comment type="caution">
    <text evidence="1">The sequence shown here is derived from an EMBL/GenBank/DDBJ whole genome shotgun (WGS) entry which is preliminary data.</text>
</comment>
<gene>
    <name evidence="1" type="ORF">KW869_10115</name>
</gene>
<sequence>MATDIPPAWLAELADHSALVADPDGRALVLSEMALAASRRQDISNQQLSDMLEFAEAARLWALLEHEQLGCE</sequence>
<dbReference type="Proteomes" id="UP001621534">
    <property type="component" value="Unassembled WGS sequence"/>
</dbReference>